<evidence type="ECO:0000313" key="1">
    <source>
        <dbReference type="EMBL" id="JAC66109.1"/>
    </source>
</evidence>
<proteinExistence type="predicted"/>
<accession>A0A061R5W6</accession>
<dbReference type="AlphaFoldDB" id="A0A061R5W6"/>
<dbReference type="EMBL" id="GBEZ01020573">
    <property type="protein sequence ID" value="JAC66109.1"/>
    <property type="molecule type" value="Transcribed_RNA"/>
</dbReference>
<protein>
    <submittedName>
        <fullName evidence="1">Uncharacterized protein</fullName>
    </submittedName>
</protein>
<organism evidence="1">
    <name type="scientific">Tetraselmis sp. GSL018</name>
    <dbReference type="NCBI Taxonomy" id="582737"/>
    <lineage>
        <taxon>Eukaryota</taxon>
        <taxon>Viridiplantae</taxon>
        <taxon>Chlorophyta</taxon>
        <taxon>core chlorophytes</taxon>
        <taxon>Chlorodendrophyceae</taxon>
        <taxon>Chlorodendrales</taxon>
        <taxon>Chlorodendraceae</taxon>
        <taxon>Tetraselmis</taxon>
    </lineage>
</organism>
<sequence>MNVQNCDCFEVRTAKTRHFEADSETLARWVAVTFIKS</sequence>
<name>A0A061R5W6_9CHLO</name>
<gene>
    <name evidence="1" type="ORF">TSPGSL018_14458</name>
</gene>
<reference evidence="1" key="1">
    <citation type="submission" date="2014-05" db="EMBL/GenBank/DDBJ databases">
        <title>The transcriptome of the halophilic microalga Tetraselmis sp. GSL018 isolated from the Great Salt Lake, Utah.</title>
        <authorList>
            <person name="Jinkerson R.E."/>
            <person name="D'Adamo S."/>
            <person name="Posewitz M.C."/>
        </authorList>
    </citation>
    <scope>NUCLEOTIDE SEQUENCE</scope>
    <source>
        <strain evidence="1">GSL018</strain>
    </source>
</reference>